<dbReference type="PANTHER" id="PTHR38042">
    <property type="entry name" value="UROPORPHYRINOGEN-III SYNTHASE, CHLOROPLASTIC"/>
    <property type="match status" value="1"/>
</dbReference>
<organism evidence="11 12">
    <name type="scientific">Salinimonas sediminis</name>
    <dbReference type="NCBI Taxonomy" id="2303538"/>
    <lineage>
        <taxon>Bacteria</taxon>
        <taxon>Pseudomonadati</taxon>
        <taxon>Pseudomonadota</taxon>
        <taxon>Gammaproteobacteria</taxon>
        <taxon>Alteromonadales</taxon>
        <taxon>Alteromonadaceae</taxon>
        <taxon>Alteromonas/Salinimonas group</taxon>
        <taxon>Salinimonas</taxon>
    </lineage>
</organism>
<keyword evidence="5 9" id="KW-0627">Porphyrin biosynthesis</keyword>
<comment type="catalytic activity">
    <reaction evidence="8 9">
        <text>hydroxymethylbilane = uroporphyrinogen III + H2O</text>
        <dbReference type="Rhea" id="RHEA:18965"/>
        <dbReference type="ChEBI" id="CHEBI:15377"/>
        <dbReference type="ChEBI" id="CHEBI:57308"/>
        <dbReference type="ChEBI" id="CHEBI:57845"/>
        <dbReference type="EC" id="4.2.1.75"/>
    </reaction>
</comment>
<name>A0A346NRN9_9ALTE</name>
<feature type="domain" description="Tetrapyrrole biosynthesis uroporphyrinogen III synthase" evidence="10">
    <location>
        <begin position="16"/>
        <end position="229"/>
    </location>
</feature>
<dbReference type="InterPro" id="IPR003754">
    <property type="entry name" value="4pyrrol_synth_uPrphyn_synth"/>
</dbReference>
<evidence type="ECO:0000313" key="12">
    <source>
        <dbReference type="Proteomes" id="UP000262073"/>
    </source>
</evidence>
<dbReference type="AlphaFoldDB" id="A0A346NRN9"/>
<proteinExistence type="inferred from homology"/>
<evidence type="ECO:0000256" key="8">
    <source>
        <dbReference type="ARBA" id="ARBA00048617"/>
    </source>
</evidence>
<dbReference type="InterPro" id="IPR036108">
    <property type="entry name" value="4pyrrol_syn_uPrphyn_synt_sf"/>
</dbReference>
<gene>
    <name evidence="11" type="ORF">D0Y50_18660</name>
</gene>
<evidence type="ECO:0000256" key="9">
    <source>
        <dbReference type="RuleBase" id="RU366031"/>
    </source>
</evidence>
<dbReference type="GO" id="GO:0006780">
    <property type="term" value="P:uroporphyrinogen III biosynthetic process"/>
    <property type="evidence" value="ECO:0007669"/>
    <property type="project" value="UniProtKB-UniRule"/>
</dbReference>
<dbReference type="OrthoDB" id="9787650at2"/>
<keyword evidence="12" id="KW-1185">Reference proteome</keyword>
<dbReference type="KEGG" id="salm:D0Y50_18660"/>
<comment type="pathway">
    <text evidence="1 9">Porphyrin-containing compound metabolism; protoporphyrin-IX biosynthesis; coproporphyrinogen-III from 5-aminolevulinate: step 3/4.</text>
</comment>
<protein>
    <recommendedName>
        <fullName evidence="7 9">Uroporphyrinogen-III synthase</fullName>
        <ecNumber evidence="3 9">4.2.1.75</ecNumber>
    </recommendedName>
</protein>
<evidence type="ECO:0000256" key="3">
    <source>
        <dbReference type="ARBA" id="ARBA00013109"/>
    </source>
</evidence>
<dbReference type="InterPro" id="IPR039793">
    <property type="entry name" value="UROS/Hem4"/>
</dbReference>
<accession>A0A346NRN9</accession>
<dbReference type="EC" id="4.2.1.75" evidence="3 9"/>
<evidence type="ECO:0000256" key="1">
    <source>
        <dbReference type="ARBA" id="ARBA00004772"/>
    </source>
</evidence>
<dbReference type="RefSeq" id="WP_108568702.1">
    <property type="nucleotide sequence ID" value="NZ_CP031769.1"/>
</dbReference>
<dbReference type="Gene3D" id="3.40.50.10090">
    <property type="match status" value="2"/>
</dbReference>
<comment type="similarity">
    <text evidence="2 9">Belongs to the uroporphyrinogen-III synthase family.</text>
</comment>
<evidence type="ECO:0000313" key="11">
    <source>
        <dbReference type="EMBL" id="AXR08196.1"/>
    </source>
</evidence>
<dbReference type="EMBL" id="CP031769">
    <property type="protein sequence ID" value="AXR08196.1"/>
    <property type="molecule type" value="Genomic_DNA"/>
</dbReference>
<dbReference type="CDD" id="cd06578">
    <property type="entry name" value="HemD"/>
    <property type="match status" value="1"/>
</dbReference>
<keyword evidence="4 9" id="KW-0456">Lyase</keyword>
<evidence type="ECO:0000256" key="6">
    <source>
        <dbReference type="ARBA" id="ARBA00037589"/>
    </source>
</evidence>
<evidence type="ECO:0000256" key="7">
    <source>
        <dbReference type="ARBA" id="ARBA00040167"/>
    </source>
</evidence>
<dbReference type="PANTHER" id="PTHR38042:SF1">
    <property type="entry name" value="UROPORPHYRINOGEN-III SYNTHASE, CHLOROPLASTIC"/>
    <property type="match status" value="1"/>
</dbReference>
<evidence type="ECO:0000256" key="5">
    <source>
        <dbReference type="ARBA" id="ARBA00023244"/>
    </source>
</evidence>
<comment type="function">
    <text evidence="6 9">Catalyzes cyclization of the linear tetrapyrrole, hydroxymethylbilane, to the macrocyclic uroporphyrinogen III.</text>
</comment>
<dbReference type="GO" id="GO:0006782">
    <property type="term" value="P:protoporphyrinogen IX biosynthetic process"/>
    <property type="evidence" value="ECO:0007669"/>
    <property type="project" value="UniProtKB-UniRule"/>
</dbReference>
<dbReference type="SUPFAM" id="SSF69618">
    <property type="entry name" value="HemD-like"/>
    <property type="match status" value="1"/>
</dbReference>
<evidence type="ECO:0000259" key="10">
    <source>
        <dbReference type="Pfam" id="PF02602"/>
    </source>
</evidence>
<dbReference type="Pfam" id="PF02602">
    <property type="entry name" value="HEM4"/>
    <property type="match status" value="1"/>
</dbReference>
<evidence type="ECO:0000256" key="2">
    <source>
        <dbReference type="ARBA" id="ARBA00008133"/>
    </source>
</evidence>
<dbReference type="Proteomes" id="UP000262073">
    <property type="component" value="Chromosome"/>
</dbReference>
<dbReference type="GO" id="GO:0004852">
    <property type="term" value="F:uroporphyrinogen-III synthase activity"/>
    <property type="evidence" value="ECO:0007669"/>
    <property type="project" value="UniProtKB-UniRule"/>
</dbReference>
<evidence type="ECO:0000256" key="4">
    <source>
        <dbReference type="ARBA" id="ARBA00023239"/>
    </source>
</evidence>
<dbReference type="UniPathway" id="UPA00251">
    <property type="reaction ID" value="UER00320"/>
</dbReference>
<reference evidence="11 12" key="1">
    <citation type="submission" date="2018-08" db="EMBL/GenBank/DDBJ databases">
        <title>Salinimonas sediminis sp. nov., a piezophilic bacterium isolated from a deep-sea sediment sample from the New Britain Trench.</title>
        <authorList>
            <person name="Cao J."/>
        </authorList>
    </citation>
    <scope>NUCLEOTIDE SEQUENCE [LARGE SCALE GENOMIC DNA]</scope>
    <source>
        <strain evidence="11 12">N102</strain>
    </source>
</reference>
<sequence>MYLLTRPAPALARSEQAFAAHQLNVSVLGLVDITYHRAPVDALHQQLTAGQVDILVVTSQYAVKACTPAIRLLPWKVTVLAVGQGTGRALQQLGLNAIVPAQATSEGLLALTQLKDAKNKQIVIIKGVAGRTTLADALNRAGAHVTSLAVYERTIPNVYQQTNYWQWSDVKGIIATSEEMARQLFARLNNSKLTEQRWLTVSARVADVIRAFGVTDVEVATGASDDELAQWIKDNWE</sequence>